<evidence type="ECO:0000256" key="1">
    <source>
        <dbReference type="SAM" id="SignalP"/>
    </source>
</evidence>
<accession>A0AA51MR93</accession>
<dbReference type="RefSeq" id="WP_308136595.1">
    <property type="nucleotide sequence ID" value="NZ_CP133197.1"/>
</dbReference>
<protein>
    <submittedName>
        <fullName evidence="3">Uncharacterized protein</fullName>
    </submittedName>
</protein>
<keyword evidence="1" id="KW-0732">Signal</keyword>
<evidence type="ECO:0000313" key="2">
    <source>
        <dbReference type="EMBL" id="MDQ5770943.1"/>
    </source>
</evidence>
<dbReference type="EMBL" id="JAVFKN010000047">
    <property type="protein sequence ID" value="MDQ5770943.1"/>
    <property type="molecule type" value="Genomic_DNA"/>
</dbReference>
<gene>
    <name evidence="2" type="ORF">RCC75_20605</name>
    <name evidence="3" type="ORF">RCG00_21380</name>
</gene>
<name>A0AA51MR93_9GAMM</name>
<reference evidence="3 4" key="1">
    <citation type="submission" date="2023-08" db="EMBL/GenBank/DDBJ databases">
        <title>New molecular markers tilS and rpoB for phylogenetic and monitoring studies of the genus Thiothrix biodiversity.</title>
        <authorList>
            <person name="Ravin N.V."/>
            <person name="Smolyakov D."/>
            <person name="Markov N.D."/>
            <person name="Beletsky A.V."/>
            <person name="Mardanov A.V."/>
            <person name="Rudenko T.S."/>
            <person name="Grabovich M.Y."/>
        </authorList>
    </citation>
    <scope>NUCLEOTIDE SEQUENCE</scope>
    <source>
        <strain evidence="3">DNT52</strain>
        <strain evidence="2 4">H33</strain>
    </source>
</reference>
<keyword evidence="4" id="KW-1185">Reference proteome</keyword>
<evidence type="ECO:0000313" key="4">
    <source>
        <dbReference type="Proteomes" id="UP001223336"/>
    </source>
</evidence>
<feature type="signal peptide" evidence="1">
    <location>
        <begin position="1"/>
        <end position="27"/>
    </location>
</feature>
<dbReference type="Proteomes" id="UP001223336">
    <property type="component" value="Unassembled WGS sequence"/>
</dbReference>
<feature type="chain" id="PRO_5041465856" evidence="1">
    <location>
        <begin position="28"/>
        <end position="58"/>
    </location>
</feature>
<organism evidence="3">
    <name type="scientific">Thiothrix subterranea</name>
    <dbReference type="NCBI Taxonomy" id="2735563"/>
    <lineage>
        <taxon>Bacteria</taxon>
        <taxon>Pseudomonadati</taxon>
        <taxon>Pseudomonadota</taxon>
        <taxon>Gammaproteobacteria</taxon>
        <taxon>Thiotrichales</taxon>
        <taxon>Thiotrichaceae</taxon>
        <taxon>Thiothrix</taxon>
    </lineage>
</organism>
<proteinExistence type="predicted"/>
<dbReference type="EMBL" id="CP133217">
    <property type="protein sequence ID" value="WML86821.1"/>
    <property type="molecule type" value="Genomic_DNA"/>
</dbReference>
<dbReference type="Proteomes" id="UP001229862">
    <property type="component" value="Chromosome"/>
</dbReference>
<dbReference type="AlphaFoldDB" id="A0AA51MR93"/>
<evidence type="ECO:0000313" key="3">
    <source>
        <dbReference type="EMBL" id="WML86821.1"/>
    </source>
</evidence>
<sequence length="58" mass="6014">MKAIKASALLLMALTFSGLFSTAAANACPQPSASNNASSFERNSNDSSAWFDVLSDQG</sequence>